<dbReference type="InterPro" id="IPR010869">
    <property type="entry name" value="DUF1501"/>
</dbReference>
<dbReference type="RefSeq" id="WP_145199505.1">
    <property type="nucleotide sequence ID" value="NZ_CP036267.1"/>
</dbReference>
<name>A0A517QNZ9_9PLAN</name>
<protein>
    <recommendedName>
        <fullName evidence="3">Sulfatase</fullName>
    </recommendedName>
</protein>
<dbReference type="InterPro" id="IPR006311">
    <property type="entry name" value="TAT_signal"/>
</dbReference>
<dbReference type="Pfam" id="PF07394">
    <property type="entry name" value="DUF1501"/>
    <property type="match status" value="1"/>
</dbReference>
<dbReference type="Proteomes" id="UP000315724">
    <property type="component" value="Chromosome"/>
</dbReference>
<dbReference type="KEGG" id="tpol:Mal48_25950"/>
<evidence type="ECO:0000313" key="2">
    <source>
        <dbReference type="Proteomes" id="UP000315724"/>
    </source>
</evidence>
<dbReference type="PANTHER" id="PTHR43737">
    <property type="entry name" value="BLL7424 PROTEIN"/>
    <property type="match status" value="1"/>
</dbReference>
<dbReference type="PROSITE" id="PS51318">
    <property type="entry name" value="TAT"/>
    <property type="match status" value="1"/>
</dbReference>
<proteinExistence type="predicted"/>
<keyword evidence="2" id="KW-1185">Reference proteome</keyword>
<dbReference type="PANTHER" id="PTHR43737:SF1">
    <property type="entry name" value="DUF1501 DOMAIN-CONTAINING PROTEIN"/>
    <property type="match status" value="1"/>
</dbReference>
<dbReference type="AlphaFoldDB" id="A0A517QNZ9"/>
<accession>A0A517QNZ9</accession>
<dbReference type="Gene3D" id="3.40.720.10">
    <property type="entry name" value="Alkaline Phosphatase, subunit A"/>
    <property type="match status" value="1"/>
</dbReference>
<sequence>MFINRRDVLKSSAAGISTFAAANSIRTLQADESTKEVRGKAEHCIMIWLGGGSSQVDTFDPKRVSKDGLKDPGSAYPAIDTAISGVQICEHMPKTASLMDRCAPVRTVHHDVIDEHAAAAYRMHTGRPTSGTVVYPSLGSLVSKMRGPINDLVPSYVLMGNPSPAREPGFLGAEHGYIYLTETKSGPKGLTRPNRVTDERQKRRLQMLEKMRSQYAAKHADETIIKNYLAAMEQGFRLSGPEFMSTFDLENEPADLREQYGDEFGQRCLLARRLLERGTRFVEVSFNLNFVNGTGWDTHREGQKKQHLLIQSLDHAFSALIEDLEEKKLLDKTLLVIASEFGRPSSFDSLGGRGHHAKAFTVMLGGGGLKTGQAIGTTDELGMNIVDRPVSVPDLFATILATLGANPHEELYASARPVPATDGGVPIRELFS</sequence>
<evidence type="ECO:0000313" key="1">
    <source>
        <dbReference type="EMBL" id="QDT33342.1"/>
    </source>
</evidence>
<dbReference type="SUPFAM" id="SSF53649">
    <property type="entry name" value="Alkaline phosphatase-like"/>
    <property type="match status" value="1"/>
</dbReference>
<dbReference type="OrthoDB" id="127333at2"/>
<gene>
    <name evidence="1" type="ORF">Mal48_25950</name>
</gene>
<organism evidence="1 2">
    <name type="scientific">Thalassoglobus polymorphus</name>
    <dbReference type="NCBI Taxonomy" id="2527994"/>
    <lineage>
        <taxon>Bacteria</taxon>
        <taxon>Pseudomonadati</taxon>
        <taxon>Planctomycetota</taxon>
        <taxon>Planctomycetia</taxon>
        <taxon>Planctomycetales</taxon>
        <taxon>Planctomycetaceae</taxon>
        <taxon>Thalassoglobus</taxon>
    </lineage>
</organism>
<evidence type="ECO:0008006" key="3">
    <source>
        <dbReference type="Google" id="ProtNLM"/>
    </source>
</evidence>
<reference evidence="1 2" key="1">
    <citation type="submission" date="2019-02" db="EMBL/GenBank/DDBJ databases">
        <title>Deep-cultivation of Planctomycetes and their phenomic and genomic characterization uncovers novel biology.</title>
        <authorList>
            <person name="Wiegand S."/>
            <person name="Jogler M."/>
            <person name="Boedeker C."/>
            <person name="Pinto D."/>
            <person name="Vollmers J."/>
            <person name="Rivas-Marin E."/>
            <person name="Kohn T."/>
            <person name="Peeters S.H."/>
            <person name="Heuer A."/>
            <person name="Rast P."/>
            <person name="Oberbeckmann S."/>
            <person name="Bunk B."/>
            <person name="Jeske O."/>
            <person name="Meyerdierks A."/>
            <person name="Storesund J.E."/>
            <person name="Kallscheuer N."/>
            <person name="Luecker S."/>
            <person name="Lage O.M."/>
            <person name="Pohl T."/>
            <person name="Merkel B.J."/>
            <person name="Hornburger P."/>
            <person name="Mueller R.-W."/>
            <person name="Bruemmer F."/>
            <person name="Labrenz M."/>
            <person name="Spormann A.M."/>
            <person name="Op den Camp H."/>
            <person name="Overmann J."/>
            <person name="Amann R."/>
            <person name="Jetten M.S.M."/>
            <person name="Mascher T."/>
            <person name="Medema M.H."/>
            <person name="Devos D.P."/>
            <person name="Kaster A.-K."/>
            <person name="Ovreas L."/>
            <person name="Rohde M."/>
            <person name="Galperin M.Y."/>
            <person name="Jogler C."/>
        </authorList>
    </citation>
    <scope>NUCLEOTIDE SEQUENCE [LARGE SCALE GENOMIC DNA]</scope>
    <source>
        <strain evidence="1 2">Mal48</strain>
    </source>
</reference>
<dbReference type="InterPro" id="IPR017850">
    <property type="entry name" value="Alkaline_phosphatase_core_sf"/>
</dbReference>
<dbReference type="EMBL" id="CP036267">
    <property type="protein sequence ID" value="QDT33342.1"/>
    <property type="molecule type" value="Genomic_DNA"/>
</dbReference>